<reference evidence="1" key="1">
    <citation type="submission" date="2020-05" db="EMBL/GenBank/DDBJ databases">
        <authorList>
            <person name="Chiriac C."/>
            <person name="Salcher M."/>
            <person name="Ghai R."/>
            <person name="Kavagutti S V."/>
        </authorList>
    </citation>
    <scope>NUCLEOTIDE SEQUENCE</scope>
</reference>
<name>A0A6J7GZG0_9ZZZZ</name>
<dbReference type="AlphaFoldDB" id="A0A6J7GZG0"/>
<dbReference type="Pfam" id="PF00480">
    <property type="entry name" value="ROK"/>
    <property type="match status" value="1"/>
</dbReference>
<dbReference type="PANTHER" id="PTHR18964:SF149">
    <property type="entry name" value="BIFUNCTIONAL UDP-N-ACETYLGLUCOSAMINE 2-EPIMERASE_N-ACETYLMANNOSAMINE KINASE"/>
    <property type="match status" value="1"/>
</dbReference>
<dbReference type="SUPFAM" id="SSF53067">
    <property type="entry name" value="Actin-like ATPase domain"/>
    <property type="match status" value="1"/>
</dbReference>
<dbReference type="InterPro" id="IPR000600">
    <property type="entry name" value="ROK"/>
</dbReference>
<dbReference type="InterPro" id="IPR049874">
    <property type="entry name" value="ROK_cs"/>
</dbReference>
<evidence type="ECO:0000313" key="1">
    <source>
        <dbReference type="EMBL" id="CAB4909783.1"/>
    </source>
</evidence>
<dbReference type="PANTHER" id="PTHR18964">
    <property type="entry name" value="ROK (REPRESSOR, ORF, KINASE) FAMILY"/>
    <property type="match status" value="1"/>
</dbReference>
<sequence length="325" mass="33501">MVARVPGDCVIGVDLGGTKLLAGLVRDDLTVLERVYRLAPPSGDPEDLLQHVVDEVRELLEGGIVDPARVRAVGVGIPSLVDRERGVAVSTVHQPLDDVPVRDELQDRLQLPVALDNDANCAALAEWRAGAARGCDDVVLLTVGTGIGSGVIAGGRLLRGATGAATELGHMVVDFDGPPCQGACRNQGCLEALASGSALGREGARLAGQRPGSELARLAAEGHAITGVHVTEAARRGDRAAGEALERIGTLLGVGIANAMNIFNPELVLIGGGVSDAGDLLLDPARTEARRRARPPSNRARVQRAAFGPEAGMVGGAVLALEEAR</sequence>
<organism evidence="1">
    <name type="scientific">freshwater metagenome</name>
    <dbReference type="NCBI Taxonomy" id="449393"/>
    <lineage>
        <taxon>unclassified sequences</taxon>
        <taxon>metagenomes</taxon>
        <taxon>ecological metagenomes</taxon>
    </lineage>
</organism>
<dbReference type="Gene3D" id="3.30.420.40">
    <property type="match status" value="2"/>
</dbReference>
<dbReference type="InterPro" id="IPR043129">
    <property type="entry name" value="ATPase_NBD"/>
</dbReference>
<gene>
    <name evidence="1" type="ORF">UFOPK3564_01151</name>
</gene>
<dbReference type="EMBL" id="CAFBMK010000050">
    <property type="protein sequence ID" value="CAB4909783.1"/>
    <property type="molecule type" value="Genomic_DNA"/>
</dbReference>
<proteinExistence type="predicted"/>
<dbReference type="PROSITE" id="PS01125">
    <property type="entry name" value="ROK"/>
    <property type="match status" value="1"/>
</dbReference>
<protein>
    <submittedName>
        <fullName evidence="1">Unannotated protein</fullName>
    </submittedName>
</protein>
<accession>A0A6J7GZG0</accession>